<accession>A0AAN4ZG56</accession>
<proteinExistence type="predicted"/>
<organism evidence="2 3">
    <name type="scientific">Pristionchus mayeri</name>
    <dbReference type="NCBI Taxonomy" id="1317129"/>
    <lineage>
        <taxon>Eukaryota</taxon>
        <taxon>Metazoa</taxon>
        <taxon>Ecdysozoa</taxon>
        <taxon>Nematoda</taxon>
        <taxon>Chromadorea</taxon>
        <taxon>Rhabditida</taxon>
        <taxon>Rhabditina</taxon>
        <taxon>Diplogasteromorpha</taxon>
        <taxon>Diplogasteroidea</taxon>
        <taxon>Neodiplogasteridae</taxon>
        <taxon>Pristionchus</taxon>
    </lineage>
</organism>
<feature type="domain" description="Tc1-like transposase DDE" evidence="1">
    <location>
        <begin position="87"/>
        <end position="246"/>
    </location>
</feature>
<sequence>IIPIFDLIREAYLEDSQTKPSDLAKQIAELFNENLTVTVVKRIRMEVGLHKGNLRYGHSVRLQNRAPRYSFCRLHFDMGTMFTSHCFTDESMVQSGVKRRYVYILKRDNSRRVKPRFKHPPSVRSSTSLSFLPLSLQLMIWGGISWEGATPIVILRRGTKVDGGVYQTMLHKVYRPWAKKKYGGEVTLVQDNARCHVSESTRSYMANEEIETMEWPAESPDLNPVEMAWAHMKQWLQSNDKGASLTSLEEGIREWWSTKLTKDHCRKLILRMQKQMKKVVEAKGGPVYD</sequence>
<evidence type="ECO:0000259" key="1">
    <source>
        <dbReference type="Pfam" id="PF13358"/>
    </source>
</evidence>
<dbReference type="PANTHER" id="PTHR23022">
    <property type="entry name" value="TRANSPOSABLE ELEMENT-RELATED"/>
    <property type="match status" value="1"/>
</dbReference>
<feature type="non-terminal residue" evidence="2">
    <location>
        <position position="1"/>
    </location>
</feature>
<evidence type="ECO:0000313" key="2">
    <source>
        <dbReference type="EMBL" id="GMR39339.1"/>
    </source>
</evidence>
<dbReference type="InterPro" id="IPR036397">
    <property type="entry name" value="RNaseH_sf"/>
</dbReference>
<dbReference type="PANTHER" id="PTHR23022:SF134">
    <property type="entry name" value="TRANSPOSABLE ELEMENT TC1 TRANSPOSASE"/>
    <property type="match status" value="1"/>
</dbReference>
<comment type="caution">
    <text evidence="2">The sequence shown here is derived from an EMBL/GenBank/DDBJ whole genome shotgun (WGS) entry which is preliminary data.</text>
</comment>
<keyword evidence="3" id="KW-1185">Reference proteome</keyword>
<name>A0AAN4ZG56_9BILA</name>
<dbReference type="AlphaFoldDB" id="A0AAN4ZG56"/>
<dbReference type="EMBL" id="BTRK01000002">
    <property type="protein sequence ID" value="GMR39339.1"/>
    <property type="molecule type" value="Genomic_DNA"/>
</dbReference>
<reference evidence="3" key="1">
    <citation type="submission" date="2022-10" db="EMBL/GenBank/DDBJ databases">
        <title>Genome assembly of Pristionchus species.</title>
        <authorList>
            <person name="Yoshida K."/>
            <person name="Sommer R.J."/>
        </authorList>
    </citation>
    <scope>NUCLEOTIDE SEQUENCE [LARGE SCALE GENOMIC DNA]</scope>
    <source>
        <strain evidence="3">RS5460</strain>
    </source>
</reference>
<protein>
    <recommendedName>
        <fullName evidence="1">Tc1-like transposase DDE domain-containing protein</fullName>
    </recommendedName>
</protein>
<dbReference type="Gene3D" id="3.30.420.10">
    <property type="entry name" value="Ribonuclease H-like superfamily/Ribonuclease H"/>
    <property type="match status" value="1"/>
</dbReference>
<dbReference type="Pfam" id="PF13358">
    <property type="entry name" value="DDE_3"/>
    <property type="match status" value="1"/>
</dbReference>
<dbReference type="GO" id="GO:0003676">
    <property type="term" value="F:nucleic acid binding"/>
    <property type="evidence" value="ECO:0007669"/>
    <property type="project" value="InterPro"/>
</dbReference>
<gene>
    <name evidence="2" type="ORF">PMAYCL1PPCAC_09534</name>
</gene>
<dbReference type="InterPro" id="IPR038717">
    <property type="entry name" value="Tc1-like_DDE_dom"/>
</dbReference>
<dbReference type="Proteomes" id="UP001328107">
    <property type="component" value="Unassembled WGS sequence"/>
</dbReference>
<evidence type="ECO:0000313" key="3">
    <source>
        <dbReference type="Proteomes" id="UP001328107"/>
    </source>
</evidence>
<dbReference type="InterPro" id="IPR052338">
    <property type="entry name" value="Transposase_5"/>
</dbReference>